<reference evidence="4" key="2">
    <citation type="submission" date="2012-11" db="EMBL/GenBank/DDBJ databases">
        <authorList>
            <person name="Kuo A."/>
            <person name="Curtis B.A."/>
            <person name="Tanifuji G."/>
            <person name="Burki F."/>
            <person name="Gruber A."/>
            <person name="Irimia M."/>
            <person name="Maruyama S."/>
            <person name="Arias M.C."/>
            <person name="Ball S.G."/>
            <person name="Gile G.H."/>
            <person name="Hirakawa Y."/>
            <person name="Hopkins J.F."/>
            <person name="Rensing S.A."/>
            <person name="Schmutz J."/>
            <person name="Symeonidi A."/>
            <person name="Elias M."/>
            <person name="Eveleigh R.J."/>
            <person name="Herman E.K."/>
            <person name="Klute M.J."/>
            <person name="Nakayama T."/>
            <person name="Obornik M."/>
            <person name="Reyes-Prieto A."/>
            <person name="Armbrust E.V."/>
            <person name="Aves S.J."/>
            <person name="Beiko R.G."/>
            <person name="Coutinho P."/>
            <person name="Dacks J.B."/>
            <person name="Durnford D.G."/>
            <person name="Fast N.M."/>
            <person name="Green B.R."/>
            <person name="Grisdale C."/>
            <person name="Hempe F."/>
            <person name="Henrissat B."/>
            <person name="Hoppner M.P."/>
            <person name="Ishida K.-I."/>
            <person name="Kim E."/>
            <person name="Koreny L."/>
            <person name="Kroth P.G."/>
            <person name="Liu Y."/>
            <person name="Malik S.-B."/>
            <person name="Maier U.G."/>
            <person name="McRose D."/>
            <person name="Mock T."/>
            <person name="Neilson J.A."/>
            <person name="Onodera N.T."/>
            <person name="Poole A.M."/>
            <person name="Pritham E.J."/>
            <person name="Richards T.A."/>
            <person name="Rocap G."/>
            <person name="Roy S.W."/>
            <person name="Sarai C."/>
            <person name="Schaack S."/>
            <person name="Shirato S."/>
            <person name="Slamovits C.H."/>
            <person name="Spencer D.F."/>
            <person name="Suzuki S."/>
            <person name="Worden A.Z."/>
            <person name="Zauner S."/>
            <person name="Barry K."/>
            <person name="Bell C."/>
            <person name="Bharti A.K."/>
            <person name="Crow J.A."/>
            <person name="Grimwood J."/>
            <person name="Kramer R."/>
            <person name="Lindquist E."/>
            <person name="Lucas S."/>
            <person name="Salamov A."/>
            <person name="McFadden G.I."/>
            <person name="Lane C.E."/>
            <person name="Keeling P.J."/>
            <person name="Gray M.W."/>
            <person name="Grigoriev I.V."/>
            <person name="Archibald J.M."/>
        </authorList>
    </citation>
    <scope>NUCLEOTIDE SEQUENCE</scope>
    <source>
        <strain evidence="4">CCMP2712</strain>
    </source>
</reference>
<evidence type="ECO:0000313" key="3">
    <source>
        <dbReference type="EnsemblProtists" id="EKX33149"/>
    </source>
</evidence>
<keyword evidence="4" id="KW-1185">Reference proteome</keyword>
<evidence type="ECO:0000256" key="1">
    <source>
        <dbReference type="SAM" id="MobiDB-lite"/>
    </source>
</evidence>
<sequence length="85" mass="9318">MPDMLGFLLSYCGCPRARGSNDASQQELDSERARYESMLDLARDNPTVSGTDVEKAFVAAKSDDPNANTNVKKSSKANSIGRYRK</sequence>
<evidence type="ECO:0000313" key="4">
    <source>
        <dbReference type="Proteomes" id="UP000011087"/>
    </source>
</evidence>
<organism evidence="2">
    <name type="scientific">Guillardia theta (strain CCMP2712)</name>
    <name type="common">Cryptophyte</name>
    <dbReference type="NCBI Taxonomy" id="905079"/>
    <lineage>
        <taxon>Eukaryota</taxon>
        <taxon>Cryptophyceae</taxon>
        <taxon>Pyrenomonadales</taxon>
        <taxon>Geminigeraceae</taxon>
        <taxon>Guillardia</taxon>
    </lineage>
</organism>
<dbReference type="AlphaFoldDB" id="L1IB54"/>
<protein>
    <submittedName>
        <fullName evidence="2 3">Uncharacterized protein</fullName>
    </submittedName>
</protein>
<proteinExistence type="predicted"/>
<dbReference type="PaxDb" id="55529-EKX33149"/>
<dbReference type="Proteomes" id="UP000011087">
    <property type="component" value="Unassembled WGS sequence"/>
</dbReference>
<name>L1IB54_GUITC</name>
<dbReference type="GeneID" id="17289880"/>
<accession>L1IB54</accession>
<dbReference type="EnsemblProtists" id="EKX33149">
    <property type="protein sequence ID" value="EKX33149"/>
    <property type="gene ID" value="GUITHDRAFT_120670"/>
</dbReference>
<reference evidence="2 4" key="1">
    <citation type="journal article" date="2012" name="Nature">
        <title>Algal genomes reveal evolutionary mosaicism and the fate of nucleomorphs.</title>
        <authorList>
            <consortium name="DOE Joint Genome Institute"/>
            <person name="Curtis B.A."/>
            <person name="Tanifuji G."/>
            <person name="Burki F."/>
            <person name="Gruber A."/>
            <person name="Irimia M."/>
            <person name="Maruyama S."/>
            <person name="Arias M.C."/>
            <person name="Ball S.G."/>
            <person name="Gile G.H."/>
            <person name="Hirakawa Y."/>
            <person name="Hopkins J.F."/>
            <person name="Kuo A."/>
            <person name="Rensing S.A."/>
            <person name="Schmutz J."/>
            <person name="Symeonidi A."/>
            <person name="Elias M."/>
            <person name="Eveleigh R.J."/>
            <person name="Herman E.K."/>
            <person name="Klute M.J."/>
            <person name="Nakayama T."/>
            <person name="Obornik M."/>
            <person name="Reyes-Prieto A."/>
            <person name="Armbrust E.V."/>
            <person name="Aves S.J."/>
            <person name="Beiko R.G."/>
            <person name="Coutinho P."/>
            <person name="Dacks J.B."/>
            <person name="Durnford D.G."/>
            <person name="Fast N.M."/>
            <person name="Green B.R."/>
            <person name="Grisdale C.J."/>
            <person name="Hempel F."/>
            <person name="Henrissat B."/>
            <person name="Hoppner M.P."/>
            <person name="Ishida K."/>
            <person name="Kim E."/>
            <person name="Koreny L."/>
            <person name="Kroth P.G."/>
            <person name="Liu Y."/>
            <person name="Malik S.B."/>
            <person name="Maier U.G."/>
            <person name="McRose D."/>
            <person name="Mock T."/>
            <person name="Neilson J.A."/>
            <person name="Onodera N.T."/>
            <person name="Poole A.M."/>
            <person name="Pritham E.J."/>
            <person name="Richards T.A."/>
            <person name="Rocap G."/>
            <person name="Roy S.W."/>
            <person name="Sarai C."/>
            <person name="Schaack S."/>
            <person name="Shirato S."/>
            <person name="Slamovits C.H."/>
            <person name="Spencer D.F."/>
            <person name="Suzuki S."/>
            <person name="Worden A.Z."/>
            <person name="Zauner S."/>
            <person name="Barry K."/>
            <person name="Bell C."/>
            <person name="Bharti A.K."/>
            <person name="Crow J.A."/>
            <person name="Grimwood J."/>
            <person name="Kramer R."/>
            <person name="Lindquist E."/>
            <person name="Lucas S."/>
            <person name="Salamov A."/>
            <person name="McFadden G.I."/>
            <person name="Lane C.E."/>
            <person name="Keeling P.J."/>
            <person name="Gray M.W."/>
            <person name="Grigoriev I.V."/>
            <person name="Archibald J.M."/>
        </authorList>
    </citation>
    <scope>NUCLEOTIDE SEQUENCE</scope>
    <source>
        <strain evidence="2 4">CCMP2712</strain>
    </source>
</reference>
<dbReference type="KEGG" id="gtt:GUITHDRAFT_120670"/>
<feature type="compositionally biased region" description="Polar residues" evidence="1">
    <location>
        <begin position="65"/>
        <end position="78"/>
    </location>
</feature>
<reference evidence="3" key="3">
    <citation type="submission" date="2016-03" db="UniProtKB">
        <authorList>
            <consortium name="EnsemblProtists"/>
        </authorList>
    </citation>
    <scope>IDENTIFICATION</scope>
</reference>
<dbReference type="EMBL" id="JH993154">
    <property type="protein sequence ID" value="EKX33149.1"/>
    <property type="molecule type" value="Genomic_DNA"/>
</dbReference>
<gene>
    <name evidence="2" type="ORF">GUITHDRAFT_120670</name>
</gene>
<dbReference type="HOGENOM" id="CLU_2517350_0_0_1"/>
<dbReference type="RefSeq" id="XP_005820129.1">
    <property type="nucleotide sequence ID" value="XM_005820072.1"/>
</dbReference>
<evidence type="ECO:0000313" key="2">
    <source>
        <dbReference type="EMBL" id="EKX33149.1"/>
    </source>
</evidence>
<feature type="region of interest" description="Disordered" evidence="1">
    <location>
        <begin position="61"/>
        <end position="85"/>
    </location>
</feature>